<feature type="transmembrane region" description="Helical" evidence="1">
    <location>
        <begin position="20"/>
        <end position="42"/>
    </location>
</feature>
<evidence type="ECO:0000313" key="2">
    <source>
        <dbReference type="EMBL" id="KAG5335390.1"/>
    </source>
</evidence>
<evidence type="ECO:0000313" key="3">
    <source>
        <dbReference type="Proteomes" id="UP000670152"/>
    </source>
</evidence>
<name>A0A836GAT6_9HYME</name>
<keyword evidence="3" id="KW-1185">Reference proteome</keyword>
<protein>
    <submittedName>
        <fullName evidence="2">NU5M oxidoreductase</fullName>
    </submittedName>
</protein>
<reference evidence="2 3" key="1">
    <citation type="submission" date="2020-02" db="EMBL/GenBank/DDBJ databases">
        <title>Relaxed selection underlies rapid genomic changes in the transitions from sociality to social parasitism in ants.</title>
        <authorList>
            <person name="Bi X."/>
        </authorList>
    </citation>
    <scope>NUCLEOTIDE SEQUENCE [LARGE SCALE GENOMIC DNA]</scope>
    <source>
        <strain evidence="2">BGI-DK2014b</strain>
        <tissue evidence="2">Whole body</tissue>
    </source>
</reference>
<feature type="transmembrane region" description="Helical" evidence="1">
    <location>
        <begin position="77"/>
        <end position="95"/>
    </location>
</feature>
<gene>
    <name evidence="2" type="primary">Nd5_10</name>
    <name evidence="2" type="ORF">G6Z77_0006702</name>
</gene>
<dbReference type="EMBL" id="JAANIB010003981">
    <property type="protein sequence ID" value="KAG5335390.1"/>
    <property type="molecule type" value="Genomic_DNA"/>
</dbReference>
<dbReference type="OrthoDB" id="7553271at2759"/>
<evidence type="ECO:0000256" key="1">
    <source>
        <dbReference type="SAM" id="Phobius"/>
    </source>
</evidence>
<keyword evidence="1" id="KW-0812">Transmembrane</keyword>
<comment type="caution">
    <text evidence="2">The sequence shown here is derived from an EMBL/GenBank/DDBJ whole genome shotgun (WGS) entry which is preliminary data.</text>
</comment>
<feature type="transmembrane region" description="Helical" evidence="1">
    <location>
        <begin position="116"/>
        <end position="143"/>
    </location>
</feature>
<dbReference type="AlphaFoldDB" id="A0A836GAT6"/>
<proteinExistence type="predicted"/>
<keyword evidence="1" id="KW-0472">Membrane</keyword>
<feature type="non-terminal residue" evidence="2">
    <location>
        <position position="146"/>
    </location>
</feature>
<feature type="non-terminal residue" evidence="2">
    <location>
        <position position="1"/>
    </location>
</feature>
<keyword evidence="1" id="KW-1133">Transmembrane helix</keyword>
<dbReference type="Proteomes" id="UP000670152">
    <property type="component" value="Unassembled WGS sequence"/>
</dbReference>
<sequence length="146" mass="17139">MCYYCLVIYYHNYISYNSGMVTVLCNRIGDVGILILLILLIMLEAITKGLKFSFLYVFFITIFISGIMANFENDSALSQLWLIMIILSFGFRLIARKGIIIEIIYRWIFYFDYYMIYLFLLVKLITLGCYFIGVFLIGVVIIIKNF</sequence>
<feature type="transmembrane region" description="Helical" evidence="1">
    <location>
        <begin position="54"/>
        <end position="71"/>
    </location>
</feature>
<accession>A0A836GAT6</accession>
<organism evidence="2 3">
    <name type="scientific">Acromyrmex heyeri</name>
    <dbReference type="NCBI Taxonomy" id="230685"/>
    <lineage>
        <taxon>Eukaryota</taxon>
        <taxon>Metazoa</taxon>
        <taxon>Ecdysozoa</taxon>
        <taxon>Arthropoda</taxon>
        <taxon>Hexapoda</taxon>
        <taxon>Insecta</taxon>
        <taxon>Pterygota</taxon>
        <taxon>Neoptera</taxon>
        <taxon>Endopterygota</taxon>
        <taxon>Hymenoptera</taxon>
        <taxon>Apocrita</taxon>
        <taxon>Aculeata</taxon>
        <taxon>Formicoidea</taxon>
        <taxon>Formicidae</taxon>
        <taxon>Myrmicinae</taxon>
        <taxon>Acromyrmex</taxon>
    </lineage>
</organism>